<organism evidence="2 3">
    <name type="scientific">Neorhizobium alkalisoli</name>
    <dbReference type="NCBI Taxonomy" id="528178"/>
    <lineage>
        <taxon>Bacteria</taxon>
        <taxon>Pseudomonadati</taxon>
        <taxon>Pseudomonadota</taxon>
        <taxon>Alphaproteobacteria</taxon>
        <taxon>Hyphomicrobiales</taxon>
        <taxon>Rhizobiaceae</taxon>
        <taxon>Rhizobium/Agrobacterium group</taxon>
        <taxon>Neorhizobium</taxon>
    </lineage>
</organism>
<gene>
    <name evidence="2" type="ORF">FHW37_11230</name>
</gene>
<dbReference type="RefSeq" id="WP_145642609.1">
    <property type="nucleotide sequence ID" value="NZ_VIWP01000012.1"/>
</dbReference>
<evidence type="ECO:0000313" key="3">
    <source>
        <dbReference type="Proteomes" id="UP000320653"/>
    </source>
</evidence>
<comment type="caution">
    <text evidence="2">The sequence shown here is derived from an EMBL/GenBank/DDBJ whole genome shotgun (WGS) entry which is preliminary data.</text>
</comment>
<dbReference type="InterPro" id="IPR012338">
    <property type="entry name" value="Beta-lactam/transpept-like"/>
</dbReference>
<proteinExistence type="predicted"/>
<dbReference type="PANTHER" id="PTHR43283:SF3">
    <property type="entry name" value="BETA-LACTAMASE FAMILY PROTEIN (AFU_ORTHOLOGUE AFUA_5G07500)"/>
    <property type="match status" value="1"/>
</dbReference>
<dbReference type="PANTHER" id="PTHR43283">
    <property type="entry name" value="BETA-LACTAMASE-RELATED"/>
    <property type="match status" value="1"/>
</dbReference>
<dbReference type="InterPro" id="IPR001466">
    <property type="entry name" value="Beta-lactam-related"/>
</dbReference>
<protein>
    <submittedName>
        <fullName evidence="2">CubicO group peptidase (Beta-lactamase class C family)</fullName>
    </submittedName>
</protein>
<dbReference type="Gene3D" id="3.40.710.10">
    <property type="entry name" value="DD-peptidase/beta-lactamase superfamily"/>
    <property type="match status" value="1"/>
</dbReference>
<name>A0A561QAJ8_9HYPH</name>
<dbReference type="EMBL" id="VIWP01000012">
    <property type="protein sequence ID" value="TWF47392.1"/>
    <property type="molecule type" value="Genomic_DNA"/>
</dbReference>
<accession>A0A561QAJ8</accession>
<evidence type="ECO:0000313" key="2">
    <source>
        <dbReference type="EMBL" id="TWF47392.1"/>
    </source>
</evidence>
<keyword evidence="3" id="KW-1185">Reference proteome</keyword>
<dbReference type="Pfam" id="PF00144">
    <property type="entry name" value="Beta-lactamase"/>
    <property type="match status" value="1"/>
</dbReference>
<dbReference type="InterPro" id="IPR050789">
    <property type="entry name" value="Diverse_Enzym_Activities"/>
</dbReference>
<reference evidence="2 3" key="1">
    <citation type="submission" date="2019-06" db="EMBL/GenBank/DDBJ databases">
        <title>Sorghum-associated microbial communities from plants grown in Nebraska, USA.</title>
        <authorList>
            <person name="Schachtman D."/>
        </authorList>
    </citation>
    <scope>NUCLEOTIDE SEQUENCE [LARGE SCALE GENOMIC DNA]</scope>
    <source>
        <strain evidence="2 3">1225</strain>
    </source>
</reference>
<dbReference type="AlphaFoldDB" id="A0A561QAJ8"/>
<dbReference type="OrthoDB" id="9808046at2"/>
<feature type="domain" description="Beta-lactamase-related" evidence="1">
    <location>
        <begin position="13"/>
        <end position="372"/>
    </location>
</feature>
<dbReference type="Proteomes" id="UP000320653">
    <property type="component" value="Unassembled WGS sequence"/>
</dbReference>
<sequence length="388" mass="40784">MTSSHSSIVSRLDAVIGGAIAAERIVGAVVLVSLGGETIYSKATGFDDREAGLPMRTDAIFRLASVSKLFTATAVMALVGRGQLDLDRPITEWLPNFAPTFRDKPAFITLRHLLSHSAGLSYGFFEPEGGPLAQAGVSDGMDRTDLTLSQNIDRLSGVPLVFEPGSAFRYSLGIDVAGAVIEAATGVSLPEAMRDLVTGPLGLQDTGFTLSDISRLAAAYADDTAKPRRMLEPDCLPFLPGMASVTMDPARVFEHKAFPSGGAGMVGTASEILRLIETLRQGGGELMIAKHTSEMARDQIAGIEIEGSPGLGYGLSFSILRDSKLAGTAEPPGTWRWGGAYGHSWFSDPQNGLTAVALTNTAFEGMSGAGRFSADLSRAIYAAIGKPN</sequence>
<evidence type="ECO:0000259" key="1">
    <source>
        <dbReference type="Pfam" id="PF00144"/>
    </source>
</evidence>
<dbReference type="SUPFAM" id="SSF56601">
    <property type="entry name" value="beta-lactamase/transpeptidase-like"/>
    <property type="match status" value="1"/>
</dbReference>